<dbReference type="AlphaFoldDB" id="A0A328VD51"/>
<evidence type="ECO:0000313" key="2">
    <source>
        <dbReference type="Proteomes" id="UP000248706"/>
    </source>
</evidence>
<dbReference type="OrthoDB" id="145244at2"/>
<dbReference type="Proteomes" id="UP000248706">
    <property type="component" value="Unassembled WGS sequence"/>
</dbReference>
<evidence type="ECO:0008006" key="3">
    <source>
        <dbReference type="Google" id="ProtNLM"/>
    </source>
</evidence>
<evidence type="ECO:0000313" key="1">
    <source>
        <dbReference type="EMBL" id="RAQ95616.1"/>
    </source>
</evidence>
<sequence>MASRMPSRPRASDTLRSLLRLIPWKLLLLLILFGAIVTPVFSYSFHLGGRLMPAISGFFYALGVPATPVPTPYPAFAQALPQPGPVLYTVQEGDNCDEILTVQMHMADASQIFSDAKPETVRALSSAIGQDCHKLQPGMVIRLSPQYPLMALGGIILKARPVTPPQVLPTPLIPVPTPPDQGIDCSQGCTMQVRIAPGVVVNVDATTNVPVQNGSWIWAFATYPLAHVTGMSNYPYANPQTSLNGATLHACQIQINDTYDDHSSSCDEFQPNTIDDDGGAWLLGVVGPSSLDHWKLPLHLPQGTRVLLWLSLDAHGNLTFHKGNEVYRYDEQQQIYVRV</sequence>
<proteinExistence type="predicted"/>
<dbReference type="RefSeq" id="WP_112428490.1">
    <property type="nucleotide sequence ID" value="NZ_MCIF01000002.1"/>
</dbReference>
<accession>A0A328VD51</accession>
<gene>
    <name evidence="1" type="ORF">A4R35_08730</name>
</gene>
<organism evidence="1 2">
    <name type="scientific">Thermogemmatispora tikiterensis</name>
    <dbReference type="NCBI Taxonomy" id="1825093"/>
    <lineage>
        <taxon>Bacteria</taxon>
        <taxon>Bacillati</taxon>
        <taxon>Chloroflexota</taxon>
        <taxon>Ktedonobacteria</taxon>
        <taxon>Thermogemmatisporales</taxon>
        <taxon>Thermogemmatisporaceae</taxon>
        <taxon>Thermogemmatispora</taxon>
    </lineage>
</organism>
<reference evidence="1 2" key="1">
    <citation type="submission" date="2016-08" db="EMBL/GenBank/DDBJ databases">
        <title>Analysis of Carbohydrate Active Enzymes in Thermogemmatispora T81 Reveals Carbohydrate Degradation Ability.</title>
        <authorList>
            <person name="Tomazini A."/>
            <person name="Lal S."/>
            <person name="Stott M."/>
            <person name="Henrissat B."/>
            <person name="Polikarpov I."/>
            <person name="Sparling R."/>
            <person name="Levin D.B."/>
        </authorList>
    </citation>
    <scope>NUCLEOTIDE SEQUENCE [LARGE SCALE GENOMIC DNA]</scope>
    <source>
        <strain evidence="1 2">T81</strain>
    </source>
</reference>
<comment type="caution">
    <text evidence="1">The sequence shown here is derived from an EMBL/GenBank/DDBJ whole genome shotgun (WGS) entry which is preliminary data.</text>
</comment>
<name>A0A328VD51_9CHLR</name>
<keyword evidence="2" id="KW-1185">Reference proteome</keyword>
<protein>
    <recommendedName>
        <fullName evidence="3">LysM domain-containing protein</fullName>
    </recommendedName>
</protein>
<dbReference type="EMBL" id="MCIF01000002">
    <property type="protein sequence ID" value="RAQ95616.1"/>
    <property type="molecule type" value="Genomic_DNA"/>
</dbReference>